<keyword evidence="7" id="KW-1185">Reference proteome</keyword>
<evidence type="ECO:0000256" key="3">
    <source>
        <dbReference type="ARBA" id="ARBA00022679"/>
    </source>
</evidence>
<dbReference type="SUPFAM" id="SSF46973">
    <property type="entry name" value="Enzyme IIa from lactose specific PTS, IIa-lac"/>
    <property type="match status" value="1"/>
</dbReference>
<dbReference type="InterPro" id="IPR036542">
    <property type="entry name" value="PTS_IIA_lac/cel_sf"/>
</dbReference>
<evidence type="ECO:0000256" key="4">
    <source>
        <dbReference type="ARBA" id="ARBA00022683"/>
    </source>
</evidence>
<dbReference type="RefSeq" id="WP_307411495.1">
    <property type="nucleotide sequence ID" value="NZ_JAUSUR010000009.1"/>
</dbReference>
<keyword evidence="3" id="KW-0808">Transferase</keyword>
<dbReference type="Gene3D" id="1.20.58.80">
    <property type="entry name" value="Phosphotransferase system, lactose/cellobiose-type IIA subunit"/>
    <property type="match status" value="1"/>
</dbReference>
<dbReference type="CDD" id="cd00215">
    <property type="entry name" value="PTS_IIA_lac"/>
    <property type="match status" value="1"/>
</dbReference>
<evidence type="ECO:0000256" key="2">
    <source>
        <dbReference type="ARBA" id="ARBA00022597"/>
    </source>
</evidence>
<proteinExistence type="predicted"/>
<evidence type="ECO:0000256" key="5">
    <source>
        <dbReference type="PROSITE-ProRule" id="PRU00418"/>
    </source>
</evidence>
<sequence>MNGIEQISFEIIASVGTARSCFIEAIQCAKNNNFEQASQRMEEGEENFIHGHHAHARLIQQEANQELNNITLLLVHAEDQLMSAEGFKIIAQEFIDLYQKLSINLQ</sequence>
<evidence type="ECO:0000313" key="6">
    <source>
        <dbReference type="EMBL" id="MDQ0363033.1"/>
    </source>
</evidence>
<name>A0ABU0E802_9FIRM</name>
<dbReference type="EMBL" id="JAUSUR010000009">
    <property type="protein sequence ID" value="MDQ0363033.1"/>
    <property type="molecule type" value="Genomic_DNA"/>
</dbReference>
<gene>
    <name evidence="6" type="ORF">J2S15_003794</name>
</gene>
<dbReference type="PANTHER" id="PTHR34382">
    <property type="entry name" value="PTS SYSTEM N,N'-DIACETYLCHITOBIOSE-SPECIFIC EIIA COMPONENT"/>
    <property type="match status" value="1"/>
</dbReference>
<evidence type="ECO:0000313" key="7">
    <source>
        <dbReference type="Proteomes" id="UP001230220"/>
    </source>
</evidence>
<comment type="caution">
    <text evidence="6">The sequence shown here is derived from an EMBL/GenBank/DDBJ whole genome shotgun (WGS) entry which is preliminary data.</text>
</comment>
<dbReference type="Pfam" id="PF02255">
    <property type="entry name" value="PTS_IIA"/>
    <property type="match status" value="1"/>
</dbReference>
<dbReference type="PROSITE" id="PS51095">
    <property type="entry name" value="PTS_EIIA_TYPE_3"/>
    <property type="match status" value="1"/>
</dbReference>
<feature type="modified residue" description="Phosphohistidine; by HPr" evidence="5">
    <location>
        <position position="76"/>
    </location>
</feature>
<evidence type="ECO:0000256" key="1">
    <source>
        <dbReference type="ARBA" id="ARBA00022448"/>
    </source>
</evidence>
<keyword evidence="4" id="KW-0598">Phosphotransferase system</keyword>
<accession>A0ABU0E802</accession>
<dbReference type="Proteomes" id="UP001230220">
    <property type="component" value="Unassembled WGS sequence"/>
</dbReference>
<protein>
    <submittedName>
        <fullName evidence="6">PTS system cellobiose-specific IIA component</fullName>
    </submittedName>
</protein>
<keyword evidence="1" id="KW-0813">Transport</keyword>
<organism evidence="6 7">
    <name type="scientific">Breznakia pachnodae</name>
    <dbReference type="NCBI Taxonomy" id="265178"/>
    <lineage>
        <taxon>Bacteria</taxon>
        <taxon>Bacillati</taxon>
        <taxon>Bacillota</taxon>
        <taxon>Erysipelotrichia</taxon>
        <taxon>Erysipelotrichales</taxon>
        <taxon>Erysipelotrichaceae</taxon>
        <taxon>Breznakia</taxon>
    </lineage>
</organism>
<dbReference type="PANTHER" id="PTHR34382:SF7">
    <property type="entry name" value="PTS SYSTEM N,N'-DIACETYLCHITOBIOSE-SPECIFIC EIIA COMPONENT"/>
    <property type="match status" value="1"/>
</dbReference>
<dbReference type="PIRSF" id="PIRSF000699">
    <property type="entry name" value="PTS_IILac_III"/>
    <property type="match status" value="1"/>
</dbReference>
<dbReference type="InterPro" id="IPR003188">
    <property type="entry name" value="PTS_IIA_lac/cel"/>
</dbReference>
<reference evidence="6 7" key="1">
    <citation type="submission" date="2023-07" db="EMBL/GenBank/DDBJ databases">
        <title>Genomic Encyclopedia of Type Strains, Phase IV (KMG-IV): sequencing the most valuable type-strain genomes for metagenomic binning, comparative biology and taxonomic classification.</title>
        <authorList>
            <person name="Goeker M."/>
        </authorList>
    </citation>
    <scope>NUCLEOTIDE SEQUENCE [LARGE SCALE GENOMIC DNA]</scope>
    <source>
        <strain evidence="6 7">DSM 16784</strain>
    </source>
</reference>
<keyword evidence="2" id="KW-0762">Sugar transport</keyword>